<gene>
    <name evidence="3" type="ORF">AWB68_02277</name>
</gene>
<protein>
    <submittedName>
        <fullName evidence="3">Tripartite tricarboxylate transporter TctB family protein</fullName>
    </submittedName>
</protein>
<evidence type="ECO:0000313" key="3">
    <source>
        <dbReference type="EMBL" id="SAL47169.1"/>
    </source>
</evidence>
<dbReference type="EMBL" id="FCON02000019">
    <property type="protein sequence ID" value="SAL47169.1"/>
    <property type="molecule type" value="Genomic_DNA"/>
</dbReference>
<feature type="transmembrane region" description="Helical" evidence="1">
    <location>
        <begin position="119"/>
        <end position="136"/>
    </location>
</feature>
<evidence type="ECO:0000313" key="4">
    <source>
        <dbReference type="Proteomes" id="UP000054770"/>
    </source>
</evidence>
<organism evidence="3 4">
    <name type="scientific">Caballeronia choica</name>
    <dbReference type="NCBI Taxonomy" id="326476"/>
    <lineage>
        <taxon>Bacteria</taxon>
        <taxon>Pseudomonadati</taxon>
        <taxon>Pseudomonadota</taxon>
        <taxon>Betaproteobacteria</taxon>
        <taxon>Burkholderiales</taxon>
        <taxon>Burkholderiaceae</taxon>
        <taxon>Caballeronia</taxon>
    </lineage>
</organism>
<dbReference type="Pfam" id="PF07331">
    <property type="entry name" value="TctB"/>
    <property type="match status" value="1"/>
</dbReference>
<feature type="transmembrane region" description="Helical" evidence="1">
    <location>
        <begin position="40"/>
        <end position="59"/>
    </location>
</feature>
<reference evidence="3" key="1">
    <citation type="submission" date="2016-01" db="EMBL/GenBank/DDBJ databases">
        <authorList>
            <person name="Peeters C."/>
        </authorList>
    </citation>
    <scope>NUCLEOTIDE SEQUENCE [LARGE SCALE GENOMIC DNA]</scope>
    <source>
        <strain evidence="3">LMG 22940</strain>
    </source>
</reference>
<evidence type="ECO:0000259" key="2">
    <source>
        <dbReference type="Pfam" id="PF07331"/>
    </source>
</evidence>
<comment type="caution">
    <text evidence="3">The sequence shown here is derived from an EMBL/GenBank/DDBJ whole genome shotgun (WGS) entry which is preliminary data.</text>
</comment>
<keyword evidence="1" id="KW-1133">Transmembrane helix</keyword>
<keyword evidence="1" id="KW-0472">Membrane</keyword>
<accession>A0A158HT39</accession>
<dbReference type="RefSeq" id="WP_087644443.1">
    <property type="nucleotide sequence ID" value="NZ_FCON02000019.1"/>
</dbReference>
<keyword evidence="4" id="KW-1185">Reference proteome</keyword>
<keyword evidence="1" id="KW-0812">Transmembrane</keyword>
<feature type="domain" description="DUF1468" evidence="2">
    <location>
        <begin position="9"/>
        <end position="167"/>
    </location>
</feature>
<dbReference type="Proteomes" id="UP000054770">
    <property type="component" value="Unassembled WGS sequence"/>
</dbReference>
<dbReference type="OrthoDB" id="9130924at2"/>
<proteinExistence type="predicted"/>
<feature type="transmembrane region" description="Helical" evidence="1">
    <location>
        <begin position="7"/>
        <end position="24"/>
    </location>
</feature>
<feature type="transmembrane region" description="Helical" evidence="1">
    <location>
        <begin position="96"/>
        <end position="113"/>
    </location>
</feature>
<sequence>MKSIKGDVWLAFCVITLAAVYLYMDMRLPEVRLSDPLGPKAFPALVGVGLIASALILLLEGRSKSRSHAGDVAPAKPAMELADKPPDVPPAPASKVHPAILLAMVAWTALYFVSFERAGYLVATSVFLFGLLAYFNRKRLKTNLAIALGVTVVFDLLFSQLLGVPMPTGFLPF</sequence>
<feature type="transmembrane region" description="Helical" evidence="1">
    <location>
        <begin position="143"/>
        <end position="163"/>
    </location>
</feature>
<dbReference type="InterPro" id="IPR009936">
    <property type="entry name" value="DUF1468"/>
</dbReference>
<dbReference type="AlphaFoldDB" id="A0A158HT39"/>
<name>A0A158HT39_9BURK</name>
<evidence type="ECO:0000256" key="1">
    <source>
        <dbReference type="SAM" id="Phobius"/>
    </source>
</evidence>